<dbReference type="RefSeq" id="XP_060297850.1">
    <property type="nucleotide sequence ID" value="XM_060441563.1"/>
</dbReference>
<proteinExistence type="predicted"/>
<feature type="region of interest" description="Disordered" evidence="1">
    <location>
        <begin position="52"/>
        <end position="90"/>
    </location>
</feature>
<evidence type="ECO:0000313" key="2">
    <source>
        <dbReference type="EMBL" id="KAK0721926.1"/>
    </source>
</evidence>
<feature type="compositionally biased region" description="Polar residues" evidence="1">
    <location>
        <begin position="75"/>
        <end position="90"/>
    </location>
</feature>
<dbReference type="EMBL" id="JAUIRO010000003">
    <property type="protein sequence ID" value="KAK0721926.1"/>
    <property type="molecule type" value="Genomic_DNA"/>
</dbReference>
<reference evidence="2" key="1">
    <citation type="submission" date="2023-06" db="EMBL/GenBank/DDBJ databases">
        <title>Genome-scale phylogeny and comparative genomics of the fungal order Sordariales.</title>
        <authorList>
            <consortium name="Lawrence Berkeley National Laboratory"/>
            <person name="Hensen N."/>
            <person name="Bonometti L."/>
            <person name="Westerberg I."/>
            <person name="Brannstrom I.O."/>
            <person name="Guillou S."/>
            <person name="Cros-Aarteil S."/>
            <person name="Calhoun S."/>
            <person name="Haridas S."/>
            <person name="Kuo A."/>
            <person name="Mondo S."/>
            <person name="Pangilinan J."/>
            <person name="Riley R."/>
            <person name="LaButti K."/>
            <person name="Andreopoulos B."/>
            <person name="Lipzen A."/>
            <person name="Chen C."/>
            <person name="Yanf M."/>
            <person name="Daum C."/>
            <person name="Ng V."/>
            <person name="Clum A."/>
            <person name="Steindorff A."/>
            <person name="Ohm R."/>
            <person name="Martin F."/>
            <person name="Silar P."/>
            <person name="Natvig D."/>
            <person name="Lalanne C."/>
            <person name="Gautier V."/>
            <person name="Ament-velasquez S.L."/>
            <person name="Kruys A."/>
            <person name="Hutchinson M.I."/>
            <person name="Powell A.J."/>
            <person name="Barry K."/>
            <person name="Miller A.N."/>
            <person name="Grigoriev I.V."/>
            <person name="Debuchy R."/>
            <person name="Gladieux P."/>
            <person name="Thoren M.H."/>
            <person name="Johannesson H."/>
        </authorList>
    </citation>
    <scope>NUCLEOTIDE SEQUENCE</scope>
    <source>
        <strain evidence="2">SMH2392-1A</strain>
    </source>
</reference>
<comment type="caution">
    <text evidence="2">The sequence shown here is derived from an EMBL/GenBank/DDBJ whole genome shotgun (WGS) entry which is preliminary data.</text>
</comment>
<gene>
    <name evidence="2" type="ORF">B0T26DRAFT_700738</name>
</gene>
<evidence type="ECO:0000313" key="3">
    <source>
        <dbReference type="Proteomes" id="UP001172101"/>
    </source>
</evidence>
<sequence>MTCIGSAVRLWIFSGDSEFLIPFVPSSGGLGLPKTSEYLEISTHGARFSTAWTTSDSIQRPRESCSARLHRPGRPTQQSPTIGTTTRSLS</sequence>
<evidence type="ECO:0000256" key="1">
    <source>
        <dbReference type="SAM" id="MobiDB-lite"/>
    </source>
</evidence>
<dbReference type="GeneID" id="85324833"/>
<dbReference type="Proteomes" id="UP001172101">
    <property type="component" value="Unassembled WGS sequence"/>
</dbReference>
<accession>A0AA40E2M6</accession>
<dbReference type="AlphaFoldDB" id="A0AA40E2M6"/>
<name>A0AA40E2M6_9PEZI</name>
<organism evidence="2 3">
    <name type="scientific">Lasiosphaeria miniovina</name>
    <dbReference type="NCBI Taxonomy" id="1954250"/>
    <lineage>
        <taxon>Eukaryota</taxon>
        <taxon>Fungi</taxon>
        <taxon>Dikarya</taxon>
        <taxon>Ascomycota</taxon>
        <taxon>Pezizomycotina</taxon>
        <taxon>Sordariomycetes</taxon>
        <taxon>Sordariomycetidae</taxon>
        <taxon>Sordariales</taxon>
        <taxon>Lasiosphaeriaceae</taxon>
        <taxon>Lasiosphaeria</taxon>
    </lineage>
</organism>
<keyword evidence="3" id="KW-1185">Reference proteome</keyword>
<protein>
    <submittedName>
        <fullName evidence="2">Uncharacterized protein</fullName>
    </submittedName>
</protein>